<gene>
    <name evidence="3" type="ORF">N8I77_006455</name>
</gene>
<evidence type="ECO:0000256" key="1">
    <source>
        <dbReference type="SAM" id="MobiDB-lite"/>
    </source>
</evidence>
<comment type="caution">
    <text evidence="3">The sequence shown here is derived from an EMBL/GenBank/DDBJ whole genome shotgun (WGS) entry which is preliminary data.</text>
</comment>
<protein>
    <recommendedName>
        <fullName evidence="2">Myb-like DNA-binding domain-containing protein</fullName>
    </recommendedName>
</protein>
<feature type="compositionally biased region" description="Basic and acidic residues" evidence="1">
    <location>
        <begin position="109"/>
        <end position="118"/>
    </location>
</feature>
<feature type="region of interest" description="Disordered" evidence="1">
    <location>
        <begin position="426"/>
        <end position="448"/>
    </location>
</feature>
<dbReference type="Proteomes" id="UP001265746">
    <property type="component" value="Unassembled WGS sequence"/>
</dbReference>
<feature type="compositionally biased region" description="Acidic residues" evidence="1">
    <location>
        <begin position="182"/>
        <end position="192"/>
    </location>
</feature>
<feature type="region of interest" description="Disordered" evidence="1">
    <location>
        <begin position="1"/>
        <end position="56"/>
    </location>
</feature>
<feature type="compositionally biased region" description="Low complexity" evidence="1">
    <location>
        <begin position="193"/>
        <end position="203"/>
    </location>
</feature>
<feature type="domain" description="Myb-like DNA-binding" evidence="2">
    <location>
        <begin position="78"/>
        <end position="111"/>
    </location>
</feature>
<organism evidence="3 4">
    <name type="scientific">Phomopsis amygdali</name>
    <name type="common">Fusicoccum amygdali</name>
    <dbReference type="NCBI Taxonomy" id="1214568"/>
    <lineage>
        <taxon>Eukaryota</taxon>
        <taxon>Fungi</taxon>
        <taxon>Dikarya</taxon>
        <taxon>Ascomycota</taxon>
        <taxon>Pezizomycotina</taxon>
        <taxon>Sordariomycetes</taxon>
        <taxon>Sordariomycetidae</taxon>
        <taxon>Diaporthales</taxon>
        <taxon>Diaporthaceae</taxon>
        <taxon>Diaporthe</taxon>
    </lineage>
</organism>
<feature type="compositionally biased region" description="Polar residues" evidence="1">
    <location>
        <begin position="258"/>
        <end position="268"/>
    </location>
</feature>
<evidence type="ECO:0000259" key="2">
    <source>
        <dbReference type="Pfam" id="PF22980"/>
    </source>
</evidence>
<feature type="region of interest" description="Disordered" evidence="1">
    <location>
        <begin position="109"/>
        <end position="268"/>
    </location>
</feature>
<feature type="compositionally biased region" description="Basic and acidic residues" evidence="1">
    <location>
        <begin position="32"/>
        <end position="42"/>
    </location>
</feature>
<evidence type="ECO:0000313" key="4">
    <source>
        <dbReference type="Proteomes" id="UP001265746"/>
    </source>
</evidence>
<accession>A0AAD9SHE9</accession>
<dbReference type="Pfam" id="PF22980">
    <property type="entry name" value="Myb_DNA-bind_8"/>
    <property type="match status" value="1"/>
</dbReference>
<sequence>MADQDGHTTPRASPENGDPQNVEPNNGGNMDGTHDGGPKDGGPKTPSSGEKGKKNMTQIELTPIESLLFFNMVRFNGNHDKIDWNMVAAHSNLKNAASARVRFRQILKKHDLMDHAPETPRTQAQKRRAAKKPEEGDGEDDDGDSSYTPSLVIKKASARKRPARSGGGGRAKKQKAIVKAEDNEEEKSEEVVAESVVVSTAPVRQAEPGNKVDKKPEVEAKSKAESKPKTESEPGAGTGIALLNDHTVAGGVDGADSASPNEMAQGQASQAFNAAMPHLTAPGHRQSPLPANVANNQMMQIQAPYRGHDMFPVVNDANDLFGYGEQLDPRQLAAWQARQTRQPRSQQLTYEQRSRQMEEAQWRQYGRFHAMQQMWPFAGDMGGMDVAGAHLPLETMAQMQMNEQYPAHVYNGGALFNHSQLGDDGNYVDVDHANPQAKLDGQDERDAELDFERDIKEEVEDDGEAEEEYKKEEV</sequence>
<dbReference type="EMBL" id="JAUJFL010000003">
    <property type="protein sequence ID" value="KAK2607805.1"/>
    <property type="molecule type" value="Genomic_DNA"/>
</dbReference>
<dbReference type="AlphaFoldDB" id="A0AAD9SHE9"/>
<evidence type="ECO:0000313" key="3">
    <source>
        <dbReference type="EMBL" id="KAK2607805.1"/>
    </source>
</evidence>
<reference evidence="3" key="1">
    <citation type="submission" date="2023-06" db="EMBL/GenBank/DDBJ databases">
        <authorList>
            <person name="Noh H."/>
        </authorList>
    </citation>
    <scope>NUCLEOTIDE SEQUENCE</scope>
    <source>
        <strain evidence="3">DUCC20226</strain>
    </source>
</reference>
<name>A0AAD9SHE9_PHOAM</name>
<feature type="compositionally biased region" description="Basic and acidic residues" evidence="1">
    <location>
        <begin position="210"/>
        <end position="232"/>
    </location>
</feature>
<keyword evidence="4" id="KW-1185">Reference proteome</keyword>
<proteinExistence type="predicted"/>
<dbReference type="InterPro" id="IPR054505">
    <property type="entry name" value="Myb_DNA-bind_8"/>
</dbReference>
<feature type="compositionally biased region" description="Polar residues" evidence="1">
    <location>
        <begin position="18"/>
        <end position="28"/>
    </location>
</feature>